<gene>
    <name evidence="2" type="ORF">DFP72DRAFT_888735</name>
</gene>
<evidence type="ECO:0000256" key="1">
    <source>
        <dbReference type="SAM" id="MobiDB-lite"/>
    </source>
</evidence>
<proteinExistence type="predicted"/>
<feature type="region of interest" description="Disordered" evidence="1">
    <location>
        <begin position="215"/>
        <end position="328"/>
    </location>
</feature>
<feature type="compositionally biased region" description="Low complexity" evidence="1">
    <location>
        <begin position="261"/>
        <end position="275"/>
    </location>
</feature>
<feature type="compositionally biased region" description="Basic and acidic residues" evidence="1">
    <location>
        <begin position="316"/>
        <end position="328"/>
    </location>
</feature>
<evidence type="ECO:0000313" key="2">
    <source>
        <dbReference type="EMBL" id="KAF6758314.1"/>
    </source>
</evidence>
<feature type="compositionally biased region" description="Polar residues" evidence="1">
    <location>
        <begin position="215"/>
        <end position="226"/>
    </location>
</feature>
<protein>
    <submittedName>
        <fullName evidence="2">Uncharacterized protein</fullName>
    </submittedName>
</protein>
<dbReference type="AlphaFoldDB" id="A0A8H6M9Y6"/>
<dbReference type="Proteomes" id="UP000521943">
    <property type="component" value="Unassembled WGS sequence"/>
</dbReference>
<sequence>MLSTFLPVISTCPRPIPALGGITTTRTTQSLQDRYHPKHPGVGHSTRATTNPMSEGSTTYESNPVVVSRLGAEQQAVLILTARKLRLTPTKQRRPFNRLHTFTGHLLRRSALKRQFRAQTSVRRATKPGPAITSNHKPTAIPTIGYIRTRACKHLHGMEEGGRAYSANSRSNPKEHGRRQNKMLDAAIGFRSLPTASRVWCDFLKAYDPHANQNDYTKRIQATRTLSSKRRPSPTRSHSSNPATPPQRYREPADDDDDSPQDAAHAPRRPSSAPPTWSTLPDHCQQRAERIRKTSGTYRVPDLHPSSPTDVLETLWPHDDGYPANDRS</sequence>
<dbReference type="EMBL" id="JACGCI010000019">
    <property type="protein sequence ID" value="KAF6758314.1"/>
    <property type="molecule type" value="Genomic_DNA"/>
</dbReference>
<accession>A0A8H6M9Y6</accession>
<feature type="region of interest" description="Disordered" evidence="1">
    <location>
        <begin position="27"/>
        <end position="60"/>
    </location>
</feature>
<feature type="region of interest" description="Disordered" evidence="1">
    <location>
        <begin position="119"/>
        <end position="138"/>
    </location>
</feature>
<organism evidence="2 3">
    <name type="scientific">Ephemerocybe angulata</name>
    <dbReference type="NCBI Taxonomy" id="980116"/>
    <lineage>
        <taxon>Eukaryota</taxon>
        <taxon>Fungi</taxon>
        <taxon>Dikarya</taxon>
        <taxon>Basidiomycota</taxon>
        <taxon>Agaricomycotina</taxon>
        <taxon>Agaricomycetes</taxon>
        <taxon>Agaricomycetidae</taxon>
        <taxon>Agaricales</taxon>
        <taxon>Agaricineae</taxon>
        <taxon>Psathyrellaceae</taxon>
        <taxon>Ephemerocybe</taxon>
    </lineage>
</organism>
<keyword evidence="3" id="KW-1185">Reference proteome</keyword>
<evidence type="ECO:0000313" key="3">
    <source>
        <dbReference type="Proteomes" id="UP000521943"/>
    </source>
</evidence>
<reference evidence="2 3" key="1">
    <citation type="submission" date="2020-07" db="EMBL/GenBank/DDBJ databases">
        <title>Comparative genomics of pyrophilous fungi reveals a link between fire events and developmental genes.</title>
        <authorList>
            <consortium name="DOE Joint Genome Institute"/>
            <person name="Steindorff A.S."/>
            <person name="Carver A."/>
            <person name="Calhoun S."/>
            <person name="Stillman K."/>
            <person name="Liu H."/>
            <person name="Lipzen A."/>
            <person name="Pangilinan J."/>
            <person name="Labutti K."/>
            <person name="Bruns T.D."/>
            <person name="Grigoriev I.V."/>
        </authorList>
    </citation>
    <scope>NUCLEOTIDE SEQUENCE [LARGE SCALE GENOMIC DNA]</scope>
    <source>
        <strain evidence="2 3">CBS 144469</strain>
    </source>
</reference>
<name>A0A8H6M9Y6_9AGAR</name>
<feature type="non-terminal residue" evidence="2">
    <location>
        <position position="1"/>
    </location>
</feature>
<feature type="compositionally biased region" description="Polar residues" evidence="1">
    <location>
        <begin position="46"/>
        <end position="60"/>
    </location>
</feature>
<comment type="caution">
    <text evidence="2">The sequence shown here is derived from an EMBL/GenBank/DDBJ whole genome shotgun (WGS) entry which is preliminary data.</text>
</comment>